<proteinExistence type="predicted"/>
<dbReference type="VEuPathDB" id="FungiDB:PYU1_G002680"/>
<evidence type="ECO:0000313" key="3">
    <source>
        <dbReference type="EnsemblProtists" id="PYU1_T002683"/>
    </source>
</evidence>
<feature type="region of interest" description="Disordered" evidence="2">
    <location>
        <begin position="30"/>
        <end position="83"/>
    </location>
</feature>
<evidence type="ECO:0000256" key="1">
    <source>
        <dbReference type="SAM" id="Coils"/>
    </source>
</evidence>
<dbReference type="EnsemblProtists" id="PYU1_T002683">
    <property type="protein sequence ID" value="PYU1_T002683"/>
    <property type="gene ID" value="PYU1_G002680"/>
</dbReference>
<accession>K3WCJ2</accession>
<keyword evidence="1" id="KW-0175">Coiled coil</keyword>
<keyword evidence="4" id="KW-1185">Reference proteome</keyword>
<sequence length="346" mass="39614">MTGKEHLRAMEQELEQCVSKIASLTSKNAKLKAKLSVATHPKRISLTKKTSKHRSEEQPATSSEPLEPTTALHASCGKDQVNPDLTTPIIAKLREQIETMSNQLSSREQENLSLLQSLGEIKEKHTEIETVRSKLEAQLQALQAQYDKLAHDKEVEQVTSMDAYVNQVNEQLHRIEQEKVQLQHEKELLTAELNTKNEKKDQAKGKVIAVCEKETETDDTEVSNLESVVRSYDQQQREAVARIEQLELQVKQEQDQYEEAVYSIQSKLHEKLQQLQEEQSHAEEQKRELEAKGADLMEWRARFEHEFDEYKAASDGAAAESEARIARMFPTRGFAKPRENNNARYP</sequence>
<dbReference type="Proteomes" id="UP000019132">
    <property type="component" value="Unassembled WGS sequence"/>
</dbReference>
<evidence type="ECO:0000313" key="4">
    <source>
        <dbReference type="Proteomes" id="UP000019132"/>
    </source>
</evidence>
<protein>
    <submittedName>
        <fullName evidence="3">Uncharacterized protein</fullName>
    </submittedName>
</protein>
<dbReference type="EMBL" id="GL376628">
    <property type="status" value="NOT_ANNOTATED_CDS"/>
    <property type="molecule type" value="Genomic_DNA"/>
</dbReference>
<dbReference type="AlphaFoldDB" id="K3WCJ2"/>
<name>K3WCJ2_GLOUD</name>
<reference evidence="3" key="3">
    <citation type="submission" date="2015-02" db="UniProtKB">
        <authorList>
            <consortium name="EnsemblProtists"/>
        </authorList>
    </citation>
    <scope>IDENTIFICATION</scope>
    <source>
        <strain evidence="3">DAOM BR144</strain>
    </source>
</reference>
<feature type="compositionally biased region" description="Basic residues" evidence="2">
    <location>
        <begin position="40"/>
        <end position="52"/>
    </location>
</feature>
<evidence type="ECO:0000256" key="2">
    <source>
        <dbReference type="SAM" id="MobiDB-lite"/>
    </source>
</evidence>
<dbReference type="HOGENOM" id="CLU_802884_0_0_1"/>
<reference evidence="4" key="1">
    <citation type="journal article" date="2010" name="Genome Biol.">
        <title>Genome sequence of the necrotrophic plant pathogen Pythium ultimum reveals original pathogenicity mechanisms and effector repertoire.</title>
        <authorList>
            <person name="Levesque C.A."/>
            <person name="Brouwer H."/>
            <person name="Cano L."/>
            <person name="Hamilton J.P."/>
            <person name="Holt C."/>
            <person name="Huitema E."/>
            <person name="Raffaele S."/>
            <person name="Robideau G.P."/>
            <person name="Thines M."/>
            <person name="Win J."/>
            <person name="Zerillo M.M."/>
            <person name="Beakes G.W."/>
            <person name="Boore J.L."/>
            <person name="Busam D."/>
            <person name="Dumas B."/>
            <person name="Ferriera S."/>
            <person name="Fuerstenberg S.I."/>
            <person name="Gachon C.M."/>
            <person name="Gaulin E."/>
            <person name="Govers F."/>
            <person name="Grenville-Briggs L."/>
            <person name="Horner N."/>
            <person name="Hostetler J."/>
            <person name="Jiang R.H."/>
            <person name="Johnson J."/>
            <person name="Krajaejun T."/>
            <person name="Lin H."/>
            <person name="Meijer H.J."/>
            <person name="Moore B."/>
            <person name="Morris P."/>
            <person name="Phuntmart V."/>
            <person name="Puiu D."/>
            <person name="Shetty J."/>
            <person name="Stajich J.E."/>
            <person name="Tripathy S."/>
            <person name="Wawra S."/>
            <person name="van West P."/>
            <person name="Whitty B.R."/>
            <person name="Coutinho P.M."/>
            <person name="Henrissat B."/>
            <person name="Martin F."/>
            <person name="Thomas P.D."/>
            <person name="Tyler B.M."/>
            <person name="De Vries R.P."/>
            <person name="Kamoun S."/>
            <person name="Yandell M."/>
            <person name="Tisserat N."/>
            <person name="Buell C.R."/>
        </authorList>
    </citation>
    <scope>NUCLEOTIDE SEQUENCE</scope>
    <source>
        <strain evidence="4">DAOM:BR144</strain>
    </source>
</reference>
<feature type="coiled-coil region" evidence="1">
    <location>
        <begin position="90"/>
        <end position="302"/>
    </location>
</feature>
<reference evidence="4" key="2">
    <citation type="submission" date="2010-04" db="EMBL/GenBank/DDBJ databases">
        <authorList>
            <person name="Buell R."/>
            <person name="Hamilton J."/>
            <person name="Hostetler J."/>
        </authorList>
    </citation>
    <scope>NUCLEOTIDE SEQUENCE [LARGE SCALE GENOMIC DNA]</scope>
    <source>
        <strain evidence="4">DAOM:BR144</strain>
    </source>
</reference>
<organism evidence="3 4">
    <name type="scientific">Globisporangium ultimum (strain ATCC 200006 / CBS 805.95 / DAOM BR144)</name>
    <name type="common">Pythium ultimum</name>
    <dbReference type="NCBI Taxonomy" id="431595"/>
    <lineage>
        <taxon>Eukaryota</taxon>
        <taxon>Sar</taxon>
        <taxon>Stramenopiles</taxon>
        <taxon>Oomycota</taxon>
        <taxon>Peronosporomycetes</taxon>
        <taxon>Pythiales</taxon>
        <taxon>Pythiaceae</taxon>
        <taxon>Globisporangium</taxon>
    </lineage>
</organism>
<dbReference type="InParanoid" id="K3WCJ2"/>
<dbReference type="eggNOG" id="ENOG502SM0R">
    <property type="taxonomic scope" value="Eukaryota"/>
</dbReference>